<name>A0ABM3MMP0_GALME</name>
<evidence type="ECO:0000256" key="1">
    <source>
        <dbReference type="SAM" id="SignalP"/>
    </source>
</evidence>
<dbReference type="GeneID" id="116413266"/>
<protein>
    <submittedName>
        <fullName evidence="3">Uncharacterized protein LOC116413266</fullName>
    </submittedName>
</protein>
<dbReference type="RefSeq" id="XP_052752617.1">
    <property type="nucleotide sequence ID" value="XM_052896657.1"/>
</dbReference>
<gene>
    <name evidence="3" type="primary">LOC116413266</name>
</gene>
<evidence type="ECO:0000313" key="2">
    <source>
        <dbReference type="Proteomes" id="UP001652740"/>
    </source>
</evidence>
<feature type="signal peptide" evidence="1">
    <location>
        <begin position="1"/>
        <end position="24"/>
    </location>
</feature>
<proteinExistence type="predicted"/>
<accession>A0ABM3MMP0</accession>
<keyword evidence="1" id="KW-0732">Signal</keyword>
<dbReference type="Proteomes" id="UP001652740">
    <property type="component" value="Unplaced"/>
</dbReference>
<evidence type="ECO:0000313" key="3">
    <source>
        <dbReference type="RefSeq" id="XP_052752617.1"/>
    </source>
</evidence>
<feature type="chain" id="PRO_5047161433" evidence="1">
    <location>
        <begin position="25"/>
        <end position="406"/>
    </location>
</feature>
<reference evidence="3" key="1">
    <citation type="submission" date="2025-08" db="UniProtKB">
        <authorList>
            <consortium name="RefSeq"/>
        </authorList>
    </citation>
    <scope>IDENTIFICATION</scope>
    <source>
        <tissue evidence="3">Whole larvae</tissue>
    </source>
</reference>
<keyword evidence="2" id="KW-1185">Reference proteome</keyword>
<sequence length="406" mass="46160">MLQFQLYFELFLLVLYCHNNVSCAAYSAEDSDEDLKQALLLVEILKSEYGKLLREKNEADKNTENVDGLTCATTNEARTDATVPRLMQWTGDGSIGVTEEKLWPTNANLEMSTSMPGTTSTPFSMLTHGPLLPYNPNFRRRINLPLGKHDRRQLRFDYEDPFGGHPEQTAKPATYQDVWTTVSTIVESSTTSINPKRPTTLSTTTEINLPETNPSTQDIVTVSTSRYINNTIKKMTSLSTPYKVKLRITKTTKEFNTEKSIFKNPIIDQVAAELISELKGDQLLFTSKTKGKNTRKTRKPLYLLKNKEIYEERPSTYRQKTTLKVHLAGSSRYPIPFPDNHAFCHTNPYNPLYEHAPPAATQWLCGPHVLHLNGYYHFRNGESACECLVAARRERPRAPTRPRPLV</sequence>
<organism evidence="2 3">
    <name type="scientific">Galleria mellonella</name>
    <name type="common">Greater wax moth</name>
    <dbReference type="NCBI Taxonomy" id="7137"/>
    <lineage>
        <taxon>Eukaryota</taxon>
        <taxon>Metazoa</taxon>
        <taxon>Ecdysozoa</taxon>
        <taxon>Arthropoda</taxon>
        <taxon>Hexapoda</taxon>
        <taxon>Insecta</taxon>
        <taxon>Pterygota</taxon>
        <taxon>Neoptera</taxon>
        <taxon>Endopterygota</taxon>
        <taxon>Lepidoptera</taxon>
        <taxon>Glossata</taxon>
        <taxon>Ditrysia</taxon>
        <taxon>Pyraloidea</taxon>
        <taxon>Pyralidae</taxon>
        <taxon>Galleriinae</taxon>
        <taxon>Galleria</taxon>
    </lineage>
</organism>